<keyword evidence="4" id="KW-0119">Carbohydrate metabolism</keyword>
<dbReference type="RefSeq" id="WP_278004726.1">
    <property type="nucleotide sequence ID" value="NZ_JARSBN010000002.1"/>
</dbReference>
<evidence type="ECO:0000313" key="11">
    <source>
        <dbReference type="Proteomes" id="UP001529085"/>
    </source>
</evidence>
<keyword evidence="8" id="KW-0732">Signal</keyword>
<dbReference type="PANTHER" id="PTHR31297">
    <property type="entry name" value="GLUCAN ENDO-1,6-BETA-GLUCOSIDASE B"/>
    <property type="match status" value="1"/>
</dbReference>
<evidence type="ECO:0000259" key="9">
    <source>
        <dbReference type="Pfam" id="PF00150"/>
    </source>
</evidence>
<evidence type="ECO:0000256" key="6">
    <source>
        <dbReference type="ARBA" id="ARBA00023326"/>
    </source>
</evidence>
<dbReference type="Proteomes" id="UP001529085">
    <property type="component" value="Unassembled WGS sequence"/>
</dbReference>
<proteinExistence type="inferred from homology"/>
<organism evidence="10 11">
    <name type="scientific">Winogradskyella marincola</name>
    <dbReference type="NCBI Taxonomy" id="3037795"/>
    <lineage>
        <taxon>Bacteria</taxon>
        <taxon>Pseudomonadati</taxon>
        <taxon>Bacteroidota</taxon>
        <taxon>Flavobacteriia</taxon>
        <taxon>Flavobacteriales</taxon>
        <taxon>Flavobacteriaceae</taxon>
        <taxon>Winogradskyella</taxon>
    </lineage>
</organism>
<dbReference type="SUPFAM" id="SSF51445">
    <property type="entry name" value="(Trans)glycosidases"/>
    <property type="match status" value="1"/>
</dbReference>
<keyword evidence="2 7" id="KW-0378">Hydrolase</keyword>
<feature type="chain" id="PRO_5047491901" evidence="8">
    <location>
        <begin position="21"/>
        <end position="379"/>
    </location>
</feature>
<name>A0ABT6FZP6_9FLAO</name>
<evidence type="ECO:0000256" key="1">
    <source>
        <dbReference type="ARBA" id="ARBA00005641"/>
    </source>
</evidence>
<evidence type="ECO:0000256" key="5">
    <source>
        <dbReference type="ARBA" id="ARBA00023295"/>
    </source>
</evidence>
<feature type="signal peptide" evidence="8">
    <location>
        <begin position="1"/>
        <end position="20"/>
    </location>
</feature>
<sequence>MKNKLKFLTFLILLTSCACTEDEKIVFVDGDTLDESPVDSEFPSAKEVVLEMGAGFNLGNTFDNGQNETTFQASKPVLDLYIGAGMTHVRIPTTWMDRFDGDHIADENGNINTSHPRFLELVQLIDYALSQDIYVVLNTHHESWLKDNYDGSESYDLKFHNLWTGIATYFKDRSNHLIFEVLNEPEGNLGEFDGDGPFPDPTDATAIEYTRHINNVGYEAIRATGGNNSTRIVMVGVNSQGNALYIDEVYPNQISLPGQGSDDYLAIQVHSYSPWDFCGEIGSNAAFPGNSFFEQGIQDVSVHALVLDVAINYGEFGVGRESNQSERNTPLVRGYYKTVADATLGQSMSYTVWDDRGWFRLVNDEATDFSFNIVPTMLD</sequence>
<evidence type="ECO:0000256" key="2">
    <source>
        <dbReference type="ARBA" id="ARBA00022801"/>
    </source>
</evidence>
<dbReference type="EMBL" id="JARSBN010000002">
    <property type="protein sequence ID" value="MDG4715267.1"/>
    <property type="molecule type" value="Genomic_DNA"/>
</dbReference>
<keyword evidence="3" id="KW-0136">Cellulose degradation</keyword>
<keyword evidence="5 7" id="KW-0326">Glycosidase</keyword>
<evidence type="ECO:0000256" key="8">
    <source>
        <dbReference type="SAM" id="SignalP"/>
    </source>
</evidence>
<dbReference type="PROSITE" id="PS51257">
    <property type="entry name" value="PROKAR_LIPOPROTEIN"/>
    <property type="match status" value="1"/>
</dbReference>
<evidence type="ECO:0000256" key="7">
    <source>
        <dbReference type="RuleBase" id="RU361153"/>
    </source>
</evidence>
<dbReference type="InterPro" id="IPR001547">
    <property type="entry name" value="Glyco_hydro_5"/>
</dbReference>
<dbReference type="PANTHER" id="PTHR31297:SF41">
    <property type="entry name" value="ENDOGLUCANASE, PUTATIVE (AFU_ORTHOLOGUE AFUA_5G01830)-RELATED"/>
    <property type="match status" value="1"/>
</dbReference>
<comment type="similarity">
    <text evidence="1 7">Belongs to the glycosyl hydrolase 5 (cellulase A) family.</text>
</comment>
<evidence type="ECO:0000313" key="10">
    <source>
        <dbReference type="EMBL" id="MDG4715267.1"/>
    </source>
</evidence>
<evidence type="ECO:0000256" key="4">
    <source>
        <dbReference type="ARBA" id="ARBA00023277"/>
    </source>
</evidence>
<dbReference type="InterPro" id="IPR017853">
    <property type="entry name" value="GH"/>
</dbReference>
<protein>
    <submittedName>
        <fullName evidence="10">Cellulase family glycosylhydrolase</fullName>
    </submittedName>
</protein>
<dbReference type="Gene3D" id="3.20.20.80">
    <property type="entry name" value="Glycosidases"/>
    <property type="match status" value="1"/>
</dbReference>
<gene>
    <name evidence="10" type="ORF">P7122_05250</name>
</gene>
<keyword evidence="6" id="KW-0624">Polysaccharide degradation</keyword>
<reference evidence="10 11" key="1">
    <citation type="submission" date="2023-03" db="EMBL/GenBank/DDBJ databases">
        <title>Strain YYF002 represents a novel species in the genus Winogradskyella isolated from seawater.</title>
        <authorList>
            <person name="Fu Z.-Y."/>
        </authorList>
    </citation>
    <scope>NUCLEOTIDE SEQUENCE [LARGE SCALE GENOMIC DNA]</scope>
    <source>
        <strain evidence="10 11">YYF002</strain>
    </source>
</reference>
<accession>A0ABT6FZP6</accession>
<dbReference type="InterPro" id="IPR050386">
    <property type="entry name" value="Glycosyl_hydrolase_5"/>
</dbReference>
<feature type="domain" description="Glycoside hydrolase family 5" evidence="9">
    <location>
        <begin position="73"/>
        <end position="354"/>
    </location>
</feature>
<dbReference type="Pfam" id="PF00150">
    <property type="entry name" value="Cellulase"/>
    <property type="match status" value="1"/>
</dbReference>
<evidence type="ECO:0000256" key="3">
    <source>
        <dbReference type="ARBA" id="ARBA00023001"/>
    </source>
</evidence>
<keyword evidence="11" id="KW-1185">Reference proteome</keyword>
<comment type="caution">
    <text evidence="10">The sequence shown here is derived from an EMBL/GenBank/DDBJ whole genome shotgun (WGS) entry which is preliminary data.</text>
</comment>